<reference evidence="1" key="1">
    <citation type="journal article" date="2022" name="Viruses">
        <title>Isolation of novel Xanthomonas phages for the plant pathogens X. translucens and X. campestris.</title>
        <authorList>
            <person name="Erdrich S.H."/>
            <person name="Sharma V."/>
            <person name="Schurr U."/>
            <person name="Arsova B."/>
            <person name="Frunzke J."/>
        </authorList>
    </citation>
    <scope>NUCLEOTIDE SEQUENCE</scope>
</reference>
<dbReference type="EMBL" id="ON189045">
    <property type="protein sequence ID" value="URA07048.1"/>
    <property type="molecule type" value="Genomic_DNA"/>
</dbReference>
<proteinExistence type="predicted"/>
<sequence length="86" mass="9309">MTNEAKKPLSTAGLIRVSIENALEMKNGKRVNISGPHYKIVQSVAAHIKGEGDDAKSYSGKGLDELEITLTQCLAAVQVARMKREV</sequence>
<organism evidence="1 2">
    <name type="scientific">Xanthomonas phage Elanor</name>
    <dbReference type="NCBI Taxonomy" id="2939127"/>
    <lineage>
        <taxon>Viruses</taxon>
        <taxon>Duplodnaviria</taxon>
        <taxon>Heunggongvirae</taxon>
        <taxon>Uroviricota</taxon>
        <taxon>Caudoviricetes</taxon>
        <taxon>Mesyanzhinovviridae</taxon>
        <taxon>Bradleyvirinae</taxon>
        <taxon>Elanorvirus</taxon>
        <taxon>Elanorvirus elanor</taxon>
    </lineage>
</organism>
<keyword evidence="2" id="KW-1185">Reference proteome</keyword>
<accession>A0A9E7J5Q9</accession>
<gene>
    <name evidence="1" type="ORF">Elanor_BL40080</name>
</gene>
<protein>
    <submittedName>
        <fullName evidence="1">Uncharacterized protein</fullName>
    </submittedName>
</protein>
<name>A0A9E7J5Q9_9CAUD</name>
<evidence type="ECO:0000313" key="2">
    <source>
        <dbReference type="Proteomes" id="UP001056585"/>
    </source>
</evidence>
<dbReference type="Proteomes" id="UP001056585">
    <property type="component" value="Segment"/>
</dbReference>
<evidence type="ECO:0000313" key="1">
    <source>
        <dbReference type="EMBL" id="URA07048.1"/>
    </source>
</evidence>